<comment type="caution">
    <text evidence="2">The sequence shown here is derived from an EMBL/GenBank/DDBJ whole genome shotgun (WGS) entry which is preliminary data.</text>
</comment>
<keyword evidence="1" id="KW-0472">Membrane</keyword>
<sequence length="324" mass="34782">MKVLKKHNRNPLTQSGFSVIELMISISLGLLVLLAVLEIFSASMQGVHLQNNFSRVQENGRLATELIVRDIRGADYWGCIDDISEISNHLDTSPSSGYNPSILPTAGHAINGQNDVTSQTISSVNVIDNTDILTLRGATSISGVKINAPMSATDETIQVSISNSIPQGHVILISDCREADLFSNTEQTTSTNAQIGHAVGTLSTGIDNVSSNLSHTYGEDAQILSPYTKVYFIGENNSSSNSLYRADNGVANELVRGVNNLQLMYGEDTSGDGSINIFTATPTDIDQVLSIRVSITAESGDNAQGTSLERTYNTTANIRNRTLQ</sequence>
<dbReference type="Pfam" id="PF16074">
    <property type="entry name" value="PilW"/>
    <property type="match status" value="1"/>
</dbReference>
<dbReference type="EMBL" id="JBAKBA010000014">
    <property type="protein sequence ID" value="MEL0659063.1"/>
    <property type="molecule type" value="Genomic_DNA"/>
</dbReference>
<dbReference type="Proteomes" id="UP001366060">
    <property type="component" value="Unassembled WGS sequence"/>
</dbReference>
<evidence type="ECO:0000256" key="1">
    <source>
        <dbReference type="SAM" id="Phobius"/>
    </source>
</evidence>
<dbReference type="RefSeq" id="WP_341627657.1">
    <property type="nucleotide sequence ID" value="NZ_JBAKBA010000014.1"/>
</dbReference>
<accession>A0ABU9HBE6</accession>
<gene>
    <name evidence="2" type="ORF">V6255_07905</name>
</gene>
<evidence type="ECO:0000313" key="3">
    <source>
        <dbReference type="Proteomes" id="UP001366060"/>
    </source>
</evidence>
<keyword evidence="1" id="KW-1133">Transmembrane helix</keyword>
<protein>
    <submittedName>
        <fullName evidence="2">PilW family protein</fullName>
    </submittedName>
</protein>
<feature type="transmembrane region" description="Helical" evidence="1">
    <location>
        <begin position="20"/>
        <end position="40"/>
    </location>
</feature>
<name>A0ABU9HBE6_9GAMM</name>
<keyword evidence="1" id="KW-0812">Transmembrane</keyword>
<organism evidence="2 3">
    <name type="scientific">Psychromonas arctica</name>
    <dbReference type="NCBI Taxonomy" id="168275"/>
    <lineage>
        <taxon>Bacteria</taxon>
        <taxon>Pseudomonadati</taxon>
        <taxon>Pseudomonadota</taxon>
        <taxon>Gammaproteobacteria</taxon>
        <taxon>Alteromonadales</taxon>
        <taxon>Psychromonadaceae</taxon>
        <taxon>Psychromonas</taxon>
    </lineage>
</organism>
<evidence type="ECO:0000313" key="2">
    <source>
        <dbReference type="EMBL" id="MEL0659063.1"/>
    </source>
</evidence>
<reference evidence="2 3" key="1">
    <citation type="submission" date="2024-02" db="EMBL/GenBank/DDBJ databases">
        <title>Bacteria isolated from the canopy kelp, Nereocystis luetkeana.</title>
        <authorList>
            <person name="Pfister C.A."/>
            <person name="Younker I.T."/>
            <person name="Light S.H."/>
        </authorList>
    </citation>
    <scope>NUCLEOTIDE SEQUENCE [LARGE SCALE GENOMIC DNA]</scope>
    <source>
        <strain evidence="2 3">TI.2.07</strain>
    </source>
</reference>
<keyword evidence="3" id="KW-1185">Reference proteome</keyword>
<dbReference type="InterPro" id="IPR032092">
    <property type="entry name" value="PilW"/>
</dbReference>
<proteinExistence type="predicted"/>